<name>A0ABD1LY85_9FABA</name>
<keyword evidence="5" id="KW-0067">ATP-binding</keyword>
<proteinExistence type="predicted"/>
<reference evidence="8 9" key="1">
    <citation type="submission" date="2024-08" db="EMBL/GenBank/DDBJ databases">
        <title>Insights into the chromosomal genome structure of Flemingia macrophylla.</title>
        <authorList>
            <person name="Ding Y."/>
            <person name="Zhao Y."/>
            <person name="Bi W."/>
            <person name="Wu M."/>
            <person name="Zhao G."/>
            <person name="Gong Y."/>
            <person name="Li W."/>
            <person name="Zhang P."/>
        </authorList>
    </citation>
    <scope>NUCLEOTIDE SEQUENCE [LARGE SCALE GENOMIC DNA]</scope>
    <source>
        <strain evidence="8">DYQJB</strain>
        <tissue evidence="8">Leaf</tissue>
    </source>
</reference>
<dbReference type="InterPro" id="IPR001245">
    <property type="entry name" value="Ser-Thr/Tyr_kinase_cat_dom"/>
</dbReference>
<gene>
    <name evidence="8" type="ORF">Fmac_021317</name>
</gene>
<feature type="region of interest" description="Disordered" evidence="6">
    <location>
        <begin position="120"/>
        <end position="148"/>
    </location>
</feature>
<dbReference type="AlphaFoldDB" id="A0ABD1LY85"/>
<dbReference type="PANTHER" id="PTHR27002">
    <property type="entry name" value="RECEPTOR-LIKE SERINE/THREONINE-PROTEIN KINASE SD1-8"/>
    <property type="match status" value="1"/>
</dbReference>
<protein>
    <recommendedName>
        <fullName evidence="7">Apple domain-containing protein</fullName>
    </recommendedName>
</protein>
<dbReference type="PANTHER" id="PTHR27002:SF616">
    <property type="entry name" value="RECEPTOR-LIKE SERINE_THREONINE-PROTEIN KINASE"/>
    <property type="match status" value="1"/>
</dbReference>
<dbReference type="GO" id="GO:0004674">
    <property type="term" value="F:protein serine/threonine kinase activity"/>
    <property type="evidence" value="ECO:0007669"/>
    <property type="project" value="UniProtKB-KW"/>
</dbReference>
<dbReference type="InterPro" id="IPR011009">
    <property type="entry name" value="Kinase-like_dom_sf"/>
</dbReference>
<evidence type="ECO:0000256" key="3">
    <source>
        <dbReference type="ARBA" id="ARBA00022741"/>
    </source>
</evidence>
<dbReference type="Pfam" id="PF08276">
    <property type="entry name" value="PAN_2"/>
    <property type="match status" value="1"/>
</dbReference>
<sequence length="208" mass="23595">MAPEYVVDGLFSIKSDVFSFGILVLEIICGKRNRGLYHAYKNLNLVDHAWSTWKARKAIELIDPNMKESCVISEVLCCLHINLLCVQQYPEDRPTMASVILMLESHMELVKPKEHGFIPRNVPDEEDLPSSKKDTSSTNDTNSKRGLSNLKDSVPDVYIWLDDNIGLEECTVKCLNNRSCMAYTYSDTYIRSGGSGCVMWFVDLVDMQ</sequence>
<evidence type="ECO:0000256" key="2">
    <source>
        <dbReference type="ARBA" id="ARBA00022679"/>
    </source>
</evidence>
<dbReference type="Gene3D" id="1.10.510.10">
    <property type="entry name" value="Transferase(Phosphotransferase) domain 1"/>
    <property type="match status" value="1"/>
</dbReference>
<dbReference type="PROSITE" id="PS50948">
    <property type="entry name" value="PAN"/>
    <property type="match status" value="1"/>
</dbReference>
<keyword evidence="3" id="KW-0547">Nucleotide-binding</keyword>
<dbReference type="Pfam" id="PF07714">
    <property type="entry name" value="PK_Tyr_Ser-Thr"/>
    <property type="match status" value="1"/>
</dbReference>
<dbReference type="InterPro" id="IPR003609">
    <property type="entry name" value="Pan_app"/>
</dbReference>
<comment type="caution">
    <text evidence="8">The sequence shown here is derived from an EMBL/GenBank/DDBJ whole genome shotgun (WGS) entry which is preliminary data.</text>
</comment>
<dbReference type="GO" id="GO:0005524">
    <property type="term" value="F:ATP binding"/>
    <property type="evidence" value="ECO:0007669"/>
    <property type="project" value="UniProtKB-KW"/>
</dbReference>
<keyword evidence="2" id="KW-0808">Transferase</keyword>
<accession>A0ABD1LY85</accession>
<evidence type="ECO:0000256" key="6">
    <source>
        <dbReference type="SAM" id="MobiDB-lite"/>
    </source>
</evidence>
<organism evidence="8 9">
    <name type="scientific">Flemingia macrophylla</name>
    <dbReference type="NCBI Taxonomy" id="520843"/>
    <lineage>
        <taxon>Eukaryota</taxon>
        <taxon>Viridiplantae</taxon>
        <taxon>Streptophyta</taxon>
        <taxon>Embryophyta</taxon>
        <taxon>Tracheophyta</taxon>
        <taxon>Spermatophyta</taxon>
        <taxon>Magnoliopsida</taxon>
        <taxon>eudicotyledons</taxon>
        <taxon>Gunneridae</taxon>
        <taxon>Pentapetalae</taxon>
        <taxon>rosids</taxon>
        <taxon>fabids</taxon>
        <taxon>Fabales</taxon>
        <taxon>Fabaceae</taxon>
        <taxon>Papilionoideae</taxon>
        <taxon>50 kb inversion clade</taxon>
        <taxon>NPAAA clade</taxon>
        <taxon>indigoferoid/millettioid clade</taxon>
        <taxon>Phaseoleae</taxon>
        <taxon>Flemingia</taxon>
    </lineage>
</organism>
<dbReference type="EMBL" id="JBGMDY010000007">
    <property type="protein sequence ID" value="KAL2327890.1"/>
    <property type="molecule type" value="Genomic_DNA"/>
</dbReference>
<dbReference type="Proteomes" id="UP001603857">
    <property type="component" value="Unassembled WGS sequence"/>
</dbReference>
<evidence type="ECO:0000259" key="7">
    <source>
        <dbReference type="PROSITE" id="PS50948"/>
    </source>
</evidence>
<keyword evidence="4" id="KW-0418">Kinase</keyword>
<keyword evidence="1" id="KW-0723">Serine/threonine-protein kinase</keyword>
<dbReference type="CDD" id="cd01098">
    <property type="entry name" value="PAN_AP_plant"/>
    <property type="match status" value="1"/>
</dbReference>
<evidence type="ECO:0000256" key="4">
    <source>
        <dbReference type="ARBA" id="ARBA00022777"/>
    </source>
</evidence>
<dbReference type="SUPFAM" id="SSF56112">
    <property type="entry name" value="Protein kinase-like (PK-like)"/>
    <property type="match status" value="1"/>
</dbReference>
<evidence type="ECO:0000313" key="8">
    <source>
        <dbReference type="EMBL" id="KAL2327890.1"/>
    </source>
</evidence>
<evidence type="ECO:0000256" key="1">
    <source>
        <dbReference type="ARBA" id="ARBA00022527"/>
    </source>
</evidence>
<keyword evidence="9" id="KW-1185">Reference proteome</keyword>
<feature type="domain" description="Apple" evidence="7">
    <location>
        <begin position="137"/>
        <end position="208"/>
    </location>
</feature>
<evidence type="ECO:0000256" key="5">
    <source>
        <dbReference type="ARBA" id="ARBA00022840"/>
    </source>
</evidence>
<evidence type="ECO:0000313" key="9">
    <source>
        <dbReference type="Proteomes" id="UP001603857"/>
    </source>
</evidence>